<evidence type="ECO:0000313" key="14">
    <source>
        <dbReference type="Proteomes" id="UP001595075"/>
    </source>
</evidence>
<feature type="compositionally biased region" description="Basic and acidic residues" evidence="10">
    <location>
        <begin position="499"/>
        <end position="515"/>
    </location>
</feature>
<dbReference type="Gene3D" id="1.20.120.1750">
    <property type="match status" value="1"/>
</dbReference>
<keyword evidence="4" id="KW-0479">Metal-binding</keyword>
<dbReference type="Pfam" id="PF22191">
    <property type="entry name" value="IBR_1"/>
    <property type="match status" value="1"/>
</dbReference>
<dbReference type="SMART" id="SM00647">
    <property type="entry name" value="IBR"/>
    <property type="match status" value="2"/>
</dbReference>
<dbReference type="PROSITE" id="PS51873">
    <property type="entry name" value="TRIAD"/>
    <property type="match status" value="1"/>
</dbReference>
<keyword evidence="6 9" id="KW-0863">Zinc-finger</keyword>
<dbReference type="InterPro" id="IPR013083">
    <property type="entry name" value="Znf_RING/FYVE/PHD"/>
</dbReference>
<evidence type="ECO:0000256" key="6">
    <source>
        <dbReference type="ARBA" id="ARBA00022771"/>
    </source>
</evidence>
<dbReference type="EC" id="2.3.2.31" evidence="2"/>
<dbReference type="Gene3D" id="3.30.40.10">
    <property type="entry name" value="Zinc/RING finger domain, C3HC4 (zinc finger)"/>
    <property type="match status" value="1"/>
</dbReference>
<dbReference type="SUPFAM" id="SSF57850">
    <property type="entry name" value="RING/U-box"/>
    <property type="match status" value="2"/>
</dbReference>
<keyword evidence="8" id="KW-0862">Zinc</keyword>
<dbReference type="InterPro" id="IPR044066">
    <property type="entry name" value="TRIAD_supradom"/>
</dbReference>
<dbReference type="CDD" id="cd20336">
    <property type="entry name" value="Rcat_RBR"/>
    <property type="match status" value="1"/>
</dbReference>
<evidence type="ECO:0000256" key="7">
    <source>
        <dbReference type="ARBA" id="ARBA00022786"/>
    </source>
</evidence>
<evidence type="ECO:0000259" key="12">
    <source>
        <dbReference type="PROSITE" id="PS51873"/>
    </source>
</evidence>
<evidence type="ECO:0000313" key="13">
    <source>
        <dbReference type="EMBL" id="KAL2072976.1"/>
    </source>
</evidence>
<evidence type="ECO:0000256" key="3">
    <source>
        <dbReference type="ARBA" id="ARBA00022679"/>
    </source>
</evidence>
<dbReference type="PROSITE" id="PS50089">
    <property type="entry name" value="ZF_RING_2"/>
    <property type="match status" value="1"/>
</dbReference>
<feature type="domain" description="RING-type" evidence="12">
    <location>
        <begin position="226"/>
        <end position="443"/>
    </location>
</feature>
<dbReference type="PANTHER" id="PTHR11685">
    <property type="entry name" value="RBR FAMILY RING FINGER AND IBR DOMAIN-CONTAINING"/>
    <property type="match status" value="1"/>
</dbReference>
<evidence type="ECO:0000256" key="4">
    <source>
        <dbReference type="ARBA" id="ARBA00022723"/>
    </source>
</evidence>
<dbReference type="Pfam" id="PF01485">
    <property type="entry name" value="IBR"/>
    <property type="match status" value="1"/>
</dbReference>
<evidence type="ECO:0000256" key="1">
    <source>
        <dbReference type="ARBA" id="ARBA00001798"/>
    </source>
</evidence>
<dbReference type="EMBL" id="JAZHXI010000003">
    <property type="protein sequence ID" value="KAL2072976.1"/>
    <property type="molecule type" value="Genomic_DNA"/>
</dbReference>
<accession>A0ABR4CUX6</accession>
<dbReference type="CDD" id="cd20335">
    <property type="entry name" value="BRcat_RBR"/>
    <property type="match status" value="1"/>
</dbReference>
<keyword evidence="14" id="KW-1185">Reference proteome</keyword>
<feature type="region of interest" description="Disordered" evidence="10">
    <location>
        <begin position="113"/>
        <end position="171"/>
    </location>
</feature>
<organism evidence="13 14">
    <name type="scientific">Oculimacula yallundae</name>
    <dbReference type="NCBI Taxonomy" id="86028"/>
    <lineage>
        <taxon>Eukaryota</taxon>
        <taxon>Fungi</taxon>
        <taxon>Dikarya</taxon>
        <taxon>Ascomycota</taxon>
        <taxon>Pezizomycotina</taxon>
        <taxon>Leotiomycetes</taxon>
        <taxon>Helotiales</taxon>
        <taxon>Ploettnerulaceae</taxon>
        <taxon>Oculimacula</taxon>
    </lineage>
</organism>
<comment type="caution">
    <text evidence="13">The sequence shown here is derived from an EMBL/GenBank/DDBJ whole genome shotgun (WGS) entry which is preliminary data.</text>
</comment>
<dbReference type="InterPro" id="IPR001841">
    <property type="entry name" value="Znf_RING"/>
</dbReference>
<feature type="domain" description="RING-type" evidence="11">
    <location>
        <begin position="230"/>
        <end position="287"/>
    </location>
</feature>
<evidence type="ECO:0000256" key="2">
    <source>
        <dbReference type="ARBA" id="ARBA00012251"/>
    </source>
</evidence>
<evidence type="ECO:0000256" key="5">
    <source>
        <dbReference type="ARBA" id="ARBA00022737"/>
    </source>
</evidence>
<feature type="compositionally biased region" description="Acidic residues" evidence="10">
    <location>
        <begin position="152"/>
        <end position="171"/>
    </location>
</feature>
<gene>
    <name evidence="13" type="ORF">VTL71DRAFT_10300</name>
</gene>
<dbReference type="InterPro" id="IPR031127">
    <property type="entry name" value="E3_UB_ligase_RBR"/>
</dbReference>
<keyword evidence="3" id="KW-0808">Transferase</keyword>
<keyword evidence="7" id="KW-0833">Ubl conjugation pathway</keyword>
<evidence type="ECO:0000256" key="9">
    <source>
        <dbReference type="PROSITE-ProRule" id="PRU00175"/>
    </source>
</evidence>
<dbReference type="InterPro" id="IPR002867">
    <property type="entry name" value="IBR_dom"/>
</dbReference>
<keyword evidence="5" id="KW-0677">Repeat</keyword>
<protein>
    <recommendedName>
        <fullName evidence="2">RBR-type E3 ubiquitin transferase</fullName>
        <ecNumber evidence="2">2.3.2.31</ecNumber>
    </recommendedName>
</protein>
<dbReference type="Proteomes" id="UP001595075">
    <property type="component" value="Unassembled WGS sequence"/>
</dbReference>
<evidence type="ECO:0000256" key="8">
    <source>
        <dbReference type="ARBA" id="ARBA00022833"/>
    </source>
</evidence>
<name>A0ABR4CUX6_9HELO</name>
<reference evidence="13 14" key="1">
    <citation type="journal article" date="2024" name="Commun. Biol.">
        <title>Comparative genomic analysis of thermophilic fungi reveals convergent evolutionary adaptations and gene losses.</title>
        <authorList>
            <person name="Steindorff A.S."/>
            <person name="Aguilar-Pontes M.V."/>
            <person name="Robinson A.J."/>
            <person name="Andreopoulos B."/>
            <person name="LaButti K."/>
            <person name="Kuo A."/>
            <person name="Mondo S."/>
            <person name="Riley R."/>
            <person name="Otillar R."/>
            <person name="Haridas S."/>
            <person name="Lipzen A."/>
            <person name="Grimwood J."/>
            <person name="Schmutz J."/>
            <person name="Clum A."/>
            <person name="Reid I.D."/>
            <person name="Moisan M.C."/>
            <person name="Butler G."/>
            <person name="Nguyen T.T.M."/>
            <person name="Dewar K."/>
            <person name="Conant G."/>
            <person name="Drula E."/>
            <person name="Henrissat B."/>
            <person name="Hansel C."/>
            <person name="Singer S."/>
            <person name="Hutchinson M.I."/>
            <person name="de Vries R.P."/>
            <person name="Natvig D.O."/>
            <person name="Powell A.J."/>
            <person name="Tsang A."/>
            <person name="Grigoriev I.V."/>
        </authorList>
    </citation>
    <scope>NUCLEOTIDE SEQUENCE [LARGE SCALE GENOMIC DNA]</scope>
    <source>
        <strain evidence="13 14">CBS 494.80</strain>
    </source>
</reference>
<feature type="region of interest" description="Disordered" evidence="10">
    <location>
        <begin position="68"/>
        <end position="101"/>
    </location>
</feature>
<sequence>MLNADGTSTAFGLTFRAHDNRQMQHILRAYGRLPENPSARSTLYLALTGLENSLSDEEAQPIRDWLRAGGSLSDFPGPSAAQGPPIDGSNHSRPATSRDVHDDDVNYEDMLDEAGQNVVPPSGGITLAVDRASSRSNEQDEDVEVDDRASEEAEDGIDDETSVEVDDGVDDDSEDIVDEEEEEHRAVRRAANRQWNGPESEVVPGLEKGYTLKHLMENPDIEVPADWKECYICNVTYAPDKLLEGGLEITSTCKHGMKYVACLGCIRHTITYGLENGRAGKIRCPFCLEFFAHEDIMKYGTPKIITRYNHLVLMATPGLIMCLGPNCGAGQVHPTDHRENPVMTCNSCGFLTCVVHKLPWHEGFSCEEFDCDDSQIERLEAEELTAKLLSQNSKVCPTCKEGVTKSDGCDHMECRCGEAWCWECLTSWENILRIGATAHARHCTYHPDKVRIRRDQTDASARNMAELVHGGPVSEALANAREQHNTKRREKMRPLALEAAEKRAKAAKEEADKLAAENGGSPIANGAPRKKLKLIKPWEEK</sequence>
<comment type="catalytic activity">
    <reaction evidence="1">
        <text>[E2 ubiquitin-conjugating enzyme]-S-ubiquitinyl-L-cysteine + [acceptor protein]-L-lysine = [E2 ubiquitin-conjugating enzyme]-L-cysteine + [acceptor protein]-N(6)-ubiquitinyl-L-lysine.</text>
        <dbReference type="EC" id="2.3.2.31"/>
    </reaction>
</comment>
<proteinExistence type="predicted"/>
<evidence type="ECO:0000259" key="11">
    <source>
        <dbReference type="PROSITE" id="PS50089"/>
    </source>
</evidence>
<feature type="region of interest" description="Disordered" evidence="10">
    <location>
        <begin position="499"/>
        <end position="541"/>
    </location>
</feature>
<evidence type="ECO:0000256" key="10">
    <source>
        <dbReference type="SAM" id="MobiDB-lite"/>
    </source>
</evidence>